<accession>A0A7W0CED4</accession>
<dbReference type="GO" id="GO:0004674">
    <property type="term" value="F:protein serine/threonine kinase activity"/>
    <property type="evidence" value="ECO:0007669"/>
    <property type="project" value="UniProtKB-KW"/>
</dbReference>
<dbReference type="InterPro" id="IPR011009">
    <property type="entry name" value="Kinase-like_dom_sf"/>
</dbReference>
<dbReference type="InterPro" id="IPR000719">
    <property type="entry name" value="Prot_kinase_dom"/>
</dbReference>
<organism evidence="10 11">
    <name type="scientific">Nonomuraea soli</name>
    <dbReference type="NCBI Taxonomy" id="1032476"/>
    <lineage>
        <taxon>Bacteria</taxon>
        <taxon>Bacillati</taxon>
        <taxon>Actinomycetota</taxon>
        <taxon>Actinomycetes</taxon>
        <taxon>Streptosporangiales</taxon>
        <taxon>Streptosporangiaceae</taxon>
        <taxon>Nonomuraea</taxon>
    </lineage>
</organism>
<feature type="domain" description="Protein kinase" evidence="9">
    <location>
        <begin position="10"/>
        <end position="259"/>
    </location>
</feature>
<dbReference type="RefSeq" id="WP_181608275.1">
    <property type="nucleotide sequence ID" value="NZ_BAABAM010000001.1"/>
</dbReference>
<keyword evidence="5 10" id="KW-0418">Kinase</keyword>
<keyword evidence="2 10" id="KW-0723">Serine/threonine-protein kinase</keyword>
<sequence length="491" mass="52845">MSGGRLAGRYTFIRQLGAGGMGTVWHARDEVLDREVAVKELTLPEGIDEASRREMLTRAVREAQVTGSLRHPAIVALHDVVEEYGRPWLVMELLRGRNLGDAVRDHGPMSPEQVARIGAEVLDALMAAHAQGLQHRDVKPGNIFLTDTGRVVLTDFGIARQEGQATLTQAGMMIGSPGFIAPERLEGELGGPGSDLWSLGATLYSAVEGRPAYEGHAADRIRATLSGPPPPCRVPLFNAMMAPHPASRPSTQAALHALRQLAAGRQVDLPEATRLSRRPRRTKAAAIVATAAAVLVAAGVGGYLYLNRAPAKPTAFTLPVDLCTLLTPEQVGAMLPAKNPPKGVSDTDDEGPSCGWTMVNMGLQVQAQKDSDAPSPWAMTPERARSLMIAQDRKWSGSKGTWSWPEIGVGKAQKAAFTKSRWLQGVGEEAFAMEMTGPDGRVHTGRVYYRLANLVVRVDYTTIMSRPTDDDIRQTALRAAKATEQALNRAG</sequence>
<keyword evidence="8" id="KW-1133">Transmembrane helix</keyword>
<dbReference type="EMBL" id="JACDUR010000001">
    <property type="protein sequence ID" value="MBA2889484.1"/>
    <property type="molecule type" value="Genomic_DNA"/>
</dbReference>
<protein>
    <recommendedName>
        <fullName evidence="1">non-specific serine/threonine protein kinase</fullName>
        <ecNumber evidence="1">2.7.11.1</ecNumber>
    </recommendedName>
</protein>
<dbReference type="PANTHER" id="PTHR43289">
    <property type="entry name" value="MITOGEN-ACTIVATED PROTEIN KINASE KINASE KINASE 20-RELATED"/>
    <property type="match status" value="1"/>
</dbReference>
<evidence type="ECO:0000256" key="5">
    <source>
        <dbReference type="ARBA" id="ARBA00022777"/>
    </source>
</evidence>
<evidence type="ECO:0000256" key="2">
    <source>
        <dbReference type="ARBA" id="ARBA00022527"/>
    </source>
</evidence>
<dbReference type="Proteomes" id="UP000530928">
    <property type="component" value="Unassembled WGS sequence"/>
</dbReference>
<gene>
    <name evidence="10" type="ORF">HNR30_000819</name>
</gene>
<evidence type="ECO:0000259" key="9">
    <source>
        <dbReference type="PROSITE" id="PS50011"/>
    </source>
</evidence>
<keyword evidence="8" id="KW-0472">Membrane</keyword>
<keyword evidence="3" id="KW-0808">Transferase</keyword>
<dbReference type="PROSITE" id="PS00107">
    <property type="entry name" value="PROTEIN_KINASE_ATP"/>
    <property type="match status" value="1"/>
</dbReference>
<dbReference type="EC" id="2.7.11.1" evidence="1"/>
<dbReference type="PROSITE" id="PS00108">
    <property type="entry name" value="PROTEIN_KINASE_ST"/>
    <property type="match status" value="1"/>
</dbReference>
<feature type="binding site" evidence="7">
    <location>
        <position position="39"/>
    </location>
    <ligand>
        <name>ATP</name>
        <dbReference type="ChEBI" id="CHEBI:30616"/>
    </ligand>
</feature>
<reference evidence="10 11" key="1">
    <citation type="submission" date="2020-07" db="EMBL/GenBank/DDBJ databases">
        <title>Genomic Encyclopedia of Type Strains, Phase IV (KMG-IV): sequencing the most valuable type-strain genomes for metagenomic binning, comparative biology and taxonomic classification.</title>
        <authorList>
            <person name="Goeker M."/>
        </authorList>
    </citation>
    <scope>NUCLEOTIDE SEQUENCE [LARGE SCALE GENOMIC DNA]</scope>
    <source>
        <strain evidence="10 11">DSM 45533</strain>
    </source>
</reference>
<comment type="caution">
    <text evidence="10">The sequence shown here is derived from an EMBL/GenBank/DDBJ whole genome shotgun (WGS) entry which is preliminary data.</text>
</comment>
<dbReference type="Gene3D" id="1.10.510.10">
    <property type="entry name" value="Transferase(Phosphotransferase) domain 1"/>
    <property type="match status" value="1"/>
</dbReference>
<evidence type="ECO:0000256" key="6">
    <source>
        <dbReference type="ARBA" id="ARBA00022840"/>
    </source>
</evidence>
<evidence type="ECO:0000313" key="10">
    <source>
        <dbReference type="EMBL" id="MBA2889484.1"/>
    </source>
</evidence>
<evidence type="ECO:0000256" key="1">
    <source>
        <dbReference type="ARBA" id="ARBA00012513"/>
    </source>
</evidence>
<keyword evidence="4 7" id="KW-0547">Nucleotide-binding</keyword>
<dbReference type="InterPro" id="IPR017441">
    <property type="entry name" value="Protein_kinase_ATP_BS"/>
</dbReference>
<feature type="transmembrane region" description="Helical" evidence="8">
    <location>
        <begin position="284"/>
        <end position="306"/>
    </location>
</feature>
<keyword evidence="11" id="KW-1185">Reference proteome</keyword>
<dbReference type="Gene3D" id="3.30.200.20">
    <property type="entry name" value="Phosphorylase Kinase, domain 1"/>
    <property type="match status" value="1"/>
</dbReference>
<evidence type="ECO:0000256" key="4">
    <source>
        <dbReference type="ARBA" id="ARBA00022741"/>
    </source>
</evidence>
<proteinExistence type="predicted"/>
<dbReference type="GO" id="GO:0005524">
    <property type="term" value="F:ATP binding"/>
    <property type="evidence" value="ECO:0007669"/>
    <property type="project" value="UniProtKB-UniRule"/>
</dbReference>
<keyword evidence="6 7" id="KW-0067">ATP-binding</keyword>
<dbReference type="PANTHER" id="PTHR43289:SF6">
    <property type="entry name" value="SERINE_THREONINE-PROTEIN KINASE NEKL-3"/>
    <property type="match status" value="1"/>
</dbReference>
<evidence type="ECO:0000256" key="3">
    <source>
        <dbReference type="ARBA" id="ARBA00022679"/>
    </source>
</evidence>
<dbReference type="Pfam" id="PF00069">
    <property type="entry name" value="Pkinase"/>
    <property type="match status" value="1"/>
</dbReference>
<dbReference type="PROSITE" id="PS50011">
    <property type="entry name" value="PROTEIN_KINASE_DOM"/>
    <property type="match status" value="1"/>
</dbReference>
<dbReference type="SUPFAM" id="SSF56112">
    <property type="entry name" value="Protein kinase-like (PK-like)"/>
    <property type="match status" value="1"/>
</dbReference>
<evidence type="ECO:0000256" key="8">
    <source>
        <dbReference type="SAM" id="Phobius"/>
    </source>
</evidence>
<evidence type="ECO:0000313" key="11">
    <source>
        <dbReference type="Proteomes" id="UP000530928"/>
    </source>
</evidence>
<keyword evidence="8" id="KW-0812">Transmembrane</keyword>
<name>A0A7W0CED4_9ACTN</name>
<dbReference type="CDD" id="cd14014">
    <property type="entry name" value="STKc_PknB_like"/>
    <property type="match status" value="1"/>
</dbReference>
<dbReference type="InterPro" id="IPR008271">
    <property type="entry name" value="Ser/Thr_kinase_AS"/>
</dbReference>
<dbReference type="SMART" id="SM00220">
    <property type="entry name" value="S_TKc"/>
    <property type="match status" value="1"/>
</dbReference>
<evidence type="ECO:0000256" key="7">
    <source>
        <dbReference type="PROSITE-ProRule" id="PRU10141"/>
    </source>
</evidence>
<dbReference type="AlphaFoldDB" id="A0A7W0CED4"/>